<name>A0A4Y3WPU3_9PSEU</name>
<keyword evidence="3" id="KW-1185">Reference proteome</keyword>
<reference evidence="2 3" key="1">
    <citation type="submission" date="2019-06" db="EMBL/GenBank/DDBJ databases">
        <title>Whole genome shotgun sequence of Pseudonocardia hydrocarbonoxydans NBRC 14498.</title>
        <authorList>
            <person name="Hosoyama A."/>
            <person name="Uohara A."/>
            <person name="Ohji S."/>
            <person name="Ichikawa N."/>
        </authorList>
    </citation>
    <scope>NUCLEOTIDE SEQUENCE [LARGE SCALE GENOMIC DNA]</scope>
    <source>
        <strain evidence="2 3">NBRC 14498</strain>
    </source>
</reference>
<comment type="caution">
    <text evidence="2">The sequence shown here is derived from an EMBL/GenBank/DDBJ whole genome shotgun (WGS) entry which is preliminary data.</text>
</comment>
<evidence type="ECO:0000256" key="1">
    <source>
        <dbReference type="SAM" id="MobiDB-lite"/>
    </source>
</evidence>
<proteinExistence type="predicted"/>
<evidence type="ECO:0000313" key="3">
    <source>
        <dbReference type="Proteomes" id="UP000320338"/>
    </source>
</evidence>
<protein>
    <submittedName>
        <fullName evidence="2">Uncharacterized protein</fullName>
    </submittedName>
</protein>
<dbReference type="RefSeq" id="WP_141279084.1">
    <property type="nucleotide sequence ID" value="NZ_BAAARZ010000003.1"/>
</dbReference>
<dbReference type="OrthoDB" id="3575106at2"/>
<feature type="region of interest" description="Disordered" evidence="1">
    <location>
        <begin position="1"/>
        <end position="30"/>
    </location>
</feature>
<sequence>MTTTGMHGQGALFGAEPAPAPSDSTGPADAATNDVELVASVIRLATEPGYVLVGPAERVMRRVAGDNHAVEPVPRYEQDTVRQLLDSRHLRPGGGHHVTTGSHDGPAAAILVPRTTRDMANRWAALHRLPASPVGPTDAPARQRSGPVHVDIVAVGKGLVTCGAGDFSGTVIRNRGREFGGGTYYVETEHGDVIGTASSYRRAAHKLARHHDFTPTDVIVETEKEYW</sequence>
<organism evidence="2 3">
    <name type="scientific">Pseudonocardia hydrocarbonoxydans</name>
    <dbReference type="NCBI Taxonomy" id="76726"/>
    <lineage>
        <taxon>Bacteria</taxon>
        <taxon>Bacillati</taxon>
        <taxon>Actinomycetota</taxon>
        <taxon>Actinomycetes</taxon>
        <taxon>Pseudonocardiales</taxon>
        <taxon>Pseudonocardiaceae</taxon>
        <taxon>Pseudonocardia</taxon>
    </lineage>
</organism>
<dbReference type="AlphaFoldDB" id="A0A4Y3WPU3"/>
<dbReference type="Proteomes" id="UP000320338">
    <property type="component" value="Unassembled WGS sequence"/>
</dbReference>
<gene>
    <name evidence="2" type="ORF">PHY01_28210</name>
</gene>
<accession>A0A4Y3WPU3</accession>
<evidence type="ECO:0000313" key="2">
    <source>
        <dbReference type="EMBL" id="GEC20538.1"/>
    </source>
</evidence>
<dbReference type="EMBL" id="BJNG01000020">
    <property type="protein sequence ID" value="GEC20538.1"/>
    <property type="molecule type" value="Genomic_DNA"/>
</dbReference>